<dbReference type="InterPro" id="IPR006311">
    <property type="entry name" value="TAT_signal"/>
</dbReference>
<dbReference type="CDD" id="cd07710">
    <property type="entry name" value="arylsulfatase_Sdsa1-like_MBL-fold"/>
    <property type="match status" value="1"/>
</dbReference>
<dbReference type="Pfam" id="PF14864">
    <property type="entry name" value="Alkyl_sulf_C"/>
    <property type="match status" value="1"/>
</dbReference>
<dbReference type="GO" id="GO:0018741">
    <property type="term" value="F:linear primary-alkylsulfatase activity"/>
    <property type="evidence" value="ECO:0007669"/>
    <property type="project" value="UniProtKB-EC"/>
</dbReference>
<gene>
    <name evidence="11" type="ORF">GPX89_41885</name>
</gene>
<evidence type="ECO:0000259" key="10">
    <source>
        <dbReference type="SMART" id="SM00849"/>
    </source>
</evidence>
<dbReference type="Pfam" id="PF14863">
    <property type="entry name" value="Alkyl_sulf_dimr"/>
    <property type="match status" value="1"/>
</dbReference>
<evidence type="ECO:0000256" key="1">
    <source>
        <dbReference type="ARBA" id="ARBA00001947"/>
    </source>
</evidence>
<dbReference type="EC" id="3.1.6.21" evidence="6"/>
<evidence type="ECO:0000313" key="12">
    <source>
        <dbReference type="Proteomes" id="UP000466794"/>
    </source>
</evidence>
<dbReference type="SUPFAM" id="SSF56281">
    <property type="entry name" value="Metallo-hydrolase/oxidoreductase"/>
    <property type="match status" value="1"/>
</dbReference>
<feature type="region of interest" description="Disordered" evidence="9">
    <location>
        <begin position="1"/>
        <end position="20"/>
    </location>
</feature>
<dbReference type="InterPro" id="IPR052195">
    <property type="entry name" value="Bact_Alkyl/Aryl-Sulfatase"/>
</dbReference>
<dbReference type="AlphaFoldDB" id="A0A7K1VAV6"/>
<comment type="cofactor">
    <cofactor evidence="1">
        <name>Zn(2+)</name>
        <dbReference type="ChEBI" id="CHEBI:29105"/>
    </cofactor>
</comment>
<dbReference type="InterPro" id="IPR044097">
    <property type="entry name" value="Bds1/SdsA1_MBL-fold"/>
</dbReference>
<keyword evidence="4" id="KW-0862">Zinc</keyword>
<dbReference type="FunFam" id="1.25.40.880:FF:000001">
    <property type="entry name" value="SDS hydrolase SdsA1"/>
    <property type="match status" value="1"/>
</dbReference>
<dbReference type="InterPro" id="IPR029229">
    <property type="entry name" value="Alkyl_sulf_C"/>
</dbReference>
<proteinExistence type="inferred from homology"/>
<evidence type="ECO:0000256" key="6">
    <source>
        <dbReference type="ARBA" id="ARBA00066568"/>
    </source>
</evidence>
<dbReference type="GO" id="GO:0046983">
    <property type="term" value="F:protein dimerization activity"/>
    <property type="evidence" value="ECO:0007669"/>
    <property type="project" value="InterPro"/>
</dbReference>
<dbReference type="InterPro" id="IPR036527">
    <property type="entry name" value="SCP2_sterol-bd_dom_sf"/>
</dbReference>
<accession>A0A7K1VAV6</accession>
<dbReference type="Gene3D" id="3.30.1050.10">
    <property type="entry name" value="SCP2 sterol-binding domain"/>
    <property type="match status" value="1"/>
</dbReference>
<dbReference type="Gene3D" id="3.60.15.30">
    <property type="entry name" value="Metallo-beta-lactamase domain"/>
    <property type="match status" value="1"/>
</dbReference>
<dbReference type="SMART" id="SM00849">
    <property type="entry name" value="Lactamase_B"/>
    <property type="match status" value="1"/>
</dbReference>
<keyword evidence="12" id="KW-1185">Reference proteome</keyword>
<dbReference type="FunFam" id="3.60.15.30:FF:000001">
    <property type="entry name" value="Alkyl/aryl-sulfatase BDS1"/>
    <property type="match status" value="1"/>
</dbReference>
<dbReference type="SUPFAM" id="SSF55718">
    <property type="entry name" value="SCP-like"/>
    <property type="match status" value="1"/>
</dbReference>
<sequence>MTDEDLTNNGDNRRPGGFQVSRRGVFGVGAAALAAVGVGAAVAGCDSDSDNGSAAEKSTKDPVDPSGHIVDQQMQAQSSLPFDDKQDFTDIDKGFIAELEPDTIKDANGKVVWDNDSYGFIQGSCPNSVHPSLWRQSQLVVKQGLYEVVPGIYQIRGLDLSNMTIVEGRTGIIVIDPLISTETAKAGLDLYRAHRGDKPVTAMIYTHCHVDHFGGAMGVITAEDAASGRVPVYAPQGFTEHAVEENIYAGTAMGRRAAYMYGAALPRGEKGQVGAGLGMTTSIGTVSLIPPTRDITRTGQEETIDGVRVIFQVTPGTEAPAEMNFYFPDFKSMCMAENATHTLHNLLTLRGALVRDAHVWAQYLTETINMFSGQYETAFASHHWPMWGADKVTEWLSLQRDTYAYLHDQTLRMLNQGSTGIEIAEMIQMPPAIEQKWYNHGYYGSVSHDVKAIYQRYMGWFDGNPAHLWEHPPVESGKRHVDAMGGANGVLKVARKAYSDGDYRWCVQVLNYLIFADPNNEKAKMLQASAFEQLAYGSENATWRNFYLSGAYELRNGNFGTPTKANSPTMIAALSVDQVFDSAAFLINGPKAWDLHLVNDWVITDQNQTYRTELRNGVLIHYVIPADFKGPAPDATFTLSRLELIATMTGAKDIIKEIQSGAIRVSGDPTKLAQLKNVMDKPDPGFNIVTP</sequence>
<comment type="caution">
    <text evidence="11">The sequence shown here is derived from an EMBL/GenBank/DDBJ whole genome shotgun (WGS) entry which is preliminary data.</text>
</comment>
<reference evidence="11 12" key="1">
    <citation type="submission" date="2019-12" db="EMBL/GenBank/DDBJ databases">
        <title>Nocardia sp. nov. ET3-3 isolated from soil.</title>
        <authorList>
            <person name="Kanchanasin P."/>
            <person name="Tanasupawat S."/>
            <person name="Yuki M."/>
            <person name="Kudo T."/>
        </authorList>
    </citation>
    <scope>NUCLEOTIDE SEQUENCE [LARGE SCALE GENOMIC DNA]</scope>
    <source>
        <strain evidence="11 12">ET3-3</strain>
    </source>
</reference>
<evidence type="ECO:0000256" key="7">
    <source>
        <dbReference type="ARBA" id="ARBA00068034"/>
    </source>
</evidence>
<evidence type="ECO:0000256" key="2">
    <source>
        <dbReference type="ARBA" id="ARBA00022723"/>
    </source>
</evidence>
<keyword evidence="3 11" id="KW-0378">Hydrolase</keyword>
<dbReference type="PANTHER" id="PTHR43223">
    <property type="entry name" value="ALKYL/ARYL-SULFATASE"/>
    <property type="match status" value="1"/>
</dbReference>
<dbReference type="InterPro" id="IPR029228">
    <property type="entry name" value="Alkyl_sulf_dimr"/>
</dbReference>
<evidence type="ECO:0000256" key="8">
    <source>
        <dbReference type="ARBA" id="ARBA00075789"/>
    </source>
</evidence>
<evidence type="ECO:0000256" key="3">
    <source>
        <dbReference type="ARBA" id="ARBA00022801"/>
    </source>
</evidence>
<dbReference type="Gene3D" id="1.25.40.880">
    <property type="entry name" value="Alkyl sulfatase, dimerisation domain"/>
    <property type="match status" value="1"/>
</dbReference>
<evidence type="ECO:0000256" key="5">
    <source>
        <dbReference type="ARBA" id="ARBA00033751"/>
    </source>
</evidence>
<organism evidence="11 12">
    <name type="scientific">Nocardia terrae</name>
    <dbReference type="NCBI Taxonomy" id="2675851"/>
    <lineage>
        <taxon>Bacteria</taxon>
        <taxon>Bacillati</taxon>
        <taxon>Actinomycetota</taxon>
        <taxon>Actinomycetes</taxon>
        <taxon>Mycobacteriales</taxon>
        <taxon>Nocardiaceae</taxon>
        <taxon>Nocardia</taxon>
    </lineage>
</organism>
<comment type="similarity">
    <text evidence="5">Belongs to the metallo-beta-lactamase superfamily. Type III sulfatase family.</text>
</comment>
<dbReference type="InterPro" id="IPR038536">
    <property type="entry name" value="Alkyl/aryl-sulf_dimr_sf"/>
</dbReference>
<dbReference type="GO" id="GO:0046872">
    <property type="term" value="F:metal ion binding"/>
    <property type="evidence" value="ECO:0007669"/>
    <property type="project" value="UniProtKB-KW"/>
</dbReference>
<dbReference type="PANTHER" id="PTHR43223:SF1">
    <property type="entry name" value="ALKYL_ARYL-SULFATASE BDS1"/>
    <property type="match status" value="1"/>
</dbReference>
<dbReference type="Pfam" id="PF00753">
    <property type="entry name" value="Lactamase_B"/>
    <property type="match status" value="1"/>
</dbReference>
<evidence type="ECO:0000256" key="9">
    <source>
        <dbReference type="SAM" id="MobiDB-lite"/>
    </source>
</evidence>
<keyword evidence="2" id="KW-0479">Metal-binding</keyword>
<dbReference type="EMBL" id="WRPP01000015">
    <property type="protein sequence ID" value="MVU83775.1"/>
    <property type="molecule type" value="Genomic_DNA"/>
</dbReference>
<name>A0A7K1VAV6_9NOCA</name>
<feature type="domain" description="Metallo-beta-lactamase" evidence="10">
    <location>
        <begin position="160"/>
        <end position="382"/>
    </location>
</feature>
<feature type="region of interest" description="Disordered" evidence="9">
    <location>
        <begin position="45"/>
        <end position="68"/>
    </location>
</feature>
<dbReference type="PROSITE" id="PS51318">
    <property type="entry name" value="TAT"/>
    <property type="match status" value="1"/>
</dbReference>
<dbReference type="InterPro" id="IPR036866">
    <property type="entry name" value="RibonucZ/Hydroxyglut_hydro"/>
</dbReference>
<evidence type="ECO:0000313" key="11">
    <source>
        <dbReference type="EMBL" id="MVU83775.1"/>
    </source>
</evidence>
<dbReference type="Proteomes" id="UP000466794">
    <property type="component" value="Unassembled WGS sequence"/>
</dbReference>
<dbReference type="InterPro" id="IPR001279">
    <property type="entry name" value="Metallo-B-lactamas"/>
</dbReference>
<dbReference type="GO" id="GO:0018909">
    <property type="term" value="P:dodecyl sulfate metabolic process"/>
    <property type="evidence" value="ECO:0007669"/>
    <property type="project" value="InterPro"/>
</dbReference>
<evidence type="ECO:0000256" key="4">
    <source>
        <dbReference type="ARBA" id="ARBA00022833"/>
    </source>
</evidence>
<protein>
    <recommendedName>
        <fullName evidence="7">Linear primary-alkylsulfatase</fullName>
        <ecNumber evidence="6">3.1.6.21</ecNumber>
    </recommendedName>
    <alternativeName>
        <fullName evidence="8">Type III linear primary-alkylsulfatase</fullName>
    </alternativeName>
</protein>